<dbReference type="InterPro" id="IPR053235">
    <property type="entry name" value="Ser_Thr_kinase"/>
</dbReference>
<feature type="region of interest" description="Disordered" evidence="1">
    <location>
        <begin position="1"/>
        <end position="30"/>
    </location>
</feature>
<dbReference type="SUPFAM" id="SSF56112">
    <property type="entry name" value="Protein kinase-like (PK-like)"/>
    <property type="match status" value="2"/>
</dbReference>
<dbReference type="InterPro" id="IPR011009">
    <property type="entry name" value="Kinase-like_dom_sf"/>
</dbReference>
<dbReference type="PANTHER" id="PTHR24361:SF824">
    <property type="entry name" value="SERINE_THREONINE-PROTEIN KINASE NEK6"/>
    <property type="match status" value="1"/>
</dbReference>
<dbReference type="EMBL" id="UYYB01094774">
    <property type="protein sequence ID" value="VDM74957.1"/>
    <property type="molecule type" value="Genomic_DNA"/>
</dbReference>
<dbReference type="PROSITE" id="PS50011">
    <property type="entry name" value="PROTEIN_KINASE_DOM"/>
    <property type="match status" value="1"/>
</dbReference>
<evidence type="ECO:0000256" key="1">
    <source>
        <dbReference type="SAM" id="MobiDB-lite"/>
    </source>
</evidence>
<feature type="compositionally biased region" description="Polar residues" evidence="1">
    <location>
        <begin position="92"/>
        <end position="105"/>
    </location>
</feature>
<evidence type="ECO:0000313" key="4">
    <source>
        <dbReference type="Proteomes" id="UP000270094"/>
    </source>
</evidence>
<dbReference type="InterPro" id="IPR008271">
    <property type="entry name" value="Ser/Thr_kinase_AS"/>
</dbReference>
<feature type="region of interest" description="Disordered" evidence="1">
    <location>
        <begin position="65"/>
        <end position="105"/>
    </location>
</feature>
<evidence type="ECO:0000259" key="2">
    <source>
        <dbReference type="PROSITE" id="PS50011"/>
    </source>
</evidence>
<dbReference type="GO" id="GO:0005737">
    <property type="term" value="C:cytoplasm"/>
    <property type="evidence" value="ECO:0007669"/>
    <property type="project" value="TreeGrafter"/>
</dbReference>
<sequence>MIPRTQLPNAIPEDSEGSENDEVPPIQAPPARALRRLSASIPIRKHSPFLQGISSAHVIEEDEVVPARQEKQQSTTLRKVEEKLESVDEESSISPNRSRAPSSTYEFPCPRLSDSVVANMIKLSVLSEGRSRFGIVSKYINKTTMANYAVAEWDIKAMDRKVSHLLLSGGFPVLSEGRSRFGIVSKYINKTTMANYAVVEWDIKAMDRKSLDEVICQLEFVSTLRHPRIGSVYGYYVTDSRLQIFRTFLPSGAVADQLKLAPLPEITAMKYFKQSLEALNFLHERGVVHGDIKSKYFKQSLEALNFLHERGVVHGDIKTSNLLITLSGDIQVTDISLPRE</sequence>
<feature type="domain" description="Protein kinase" evidence="2">
    <location>
        <begin position="170"/>
        <end position="340"/>
    </location>
</feature>
<dbReference type="InterPro" id="IPR000719">
    <property type="entry name" value="Prot_kinase_dom"/>
</dbReference>
<gene>
    <name evidence="3" type="ORF">SVUK_LOCUS9955</name>
</gene>
<reference evidence="3 4" key="1">
    <citation type="submission" date="2018-11" db="EMBL/GenBank/DDBJ databases">
        <authorList>
            <consortium name="Pathogen Informatics"/>
        </authorList>
    </citation>
    <scope>NUCLEOTIDE SEQUENCE [LARGE SCALE GENOMIC DNA]</scope>
</reference>
<name>A0A3P7JFW1_STRVU</name>
<dbReference type="Gene3D" id="1.10.510.10">
    <property type="entry name" value="Transferase(Phosphotransferase) domain 1"/>
    <property type="match status" value="2"/>
</dbReference>
<dbReference type="GO" id="GO:0004672">
    <property type="term" value="F:protein kinase activity"/>
    <property type="evidence" value="ECO:0007669"/>
    <property type="project" value="InterPro"/>
</dbReference>
<dbReference type="PROSITE" id="PS00108">
    <property type="entry name" value="PROTEIN_KINASE_ST"/>
    <property type="match status" value="1"/>
</dbReference>
<organism evidence="3 4">
    <name type="scientific">Strongylus vulgaris</name>
    <name type="common">Blood worm</name>
    <dbReference type="NCBI Taxonomy" id="40348"/>
    <lineage>
        <taxon>Eukaryota</taxon>
        <taxon>Metazoa</taxon>
        <taxon>Ecdysozoa</taxon>
        <taxon>Nematoda</taxon>
        <taxon>Chromadorea</taxon>
        <taxon>Rhabditida</taxon>
        <taxon>Rhabditina</taxon>
        <taxon>Rhabditomorpha</taxon>
        <taxon>Strongyloidea</taxon>
        <taxon>Strongylidae</taxon>
        <taxon>Strongylus</taxon>
    </lineage>
</organism>
<dbReference type="OrthoDB" id="5816437at2759"/>
<protein>
    <recommendedName>
        <fullName evidence="2">Protein kinase domain-containing protein</fullName>
    </recommendedName>
</protein>
<feature type="compositionally biased region" description="Acidic residues" evidence="1">
    <location>
        <begin position="13"/>
        <end position="22"/>
    </location>
</feature>
<keyword evidence="4" id="KW-1185">Reference proteome</keyword>
<dbReference type="GO" id="GO:0005524">
    <property type="term" value="F:ATP binding"/>
    <property type="evidence" value="ECO:0007669"/>
    <property type="project" value="InterPro"/>
</dbReference>
<dbReference type="AlphaFoldDB" id="A0A3P7JFW1"/>
<proteinExistence type="predicted"/>
<accession>A0A3P7JFW1</accession>
<dbReference type="PANTHER" id="PTHR24361">
    <property type="entry name" value="MITOGEN-ACTIVATED KINASE KINASE KINASE"/>
    <property type="match status" value="1"/>
</dbReference>
<evidence type="ECO:0000313" key="3">
    <source>
        <dbReference type="EMBL" id="VDM74957.1"/>
    </source>
</evidence>
<dbReference type="Proteomes" id="UP000270094">
    <property type="component" value="Unassembled WGS sequence"/>
</dbReference>
<dbReference type="Pfam" id="PF00069">
    <property type="entry name" value="Pkinase"/>
    <property type="match status" value="2"/>
</dbReference>